<evidence type="ECO:0000256" key="11">
    <source>
        <dbReference type="SAM" id="Phobius"/>
    </source>
</evidence>
<name>A0A6P8F8F0_CLUHA</name>
<comment type="cofactor">
    <cofactor evidence="1">
        <name>Ca(2+)</name>
        <dbReference type="ChEBI" id="CHEBI:29108"/>
    </cofactor>
</comment>
<keyword evidence="6" id="KW-0677">Repeat</keyword>
<feature type="region of interest" description="Disordered" evidence="10">
    <location>
        <begin position="485"/>
        <end position="508"/>
    </location>
</feature>
<sequence>MEPIKKKTAWSNFRAKTKAQLSNIKMGKKGPGKDKKTHLKYRRSISVPDLRFAASHQLSSQHPILQSPCDDSMFFAGSSSPYCQSVAESGSSSPTFSEHSSIPDTPFYTRLASPPHASFPTEKVADPDVCVSPKRVMEVDSHAGTSPFLVEEASGQTERVGGAPYRVHSAPLIRPPVPAERHFFQANPVPAPAERPAAPKAISVSSEKKTTPVARKVNAPDSLSLPSEMSCASTTESGNSSPSEEQMDMDNDLMAMMEPMTPMSREMFIIGSAEDVPNTPNETSDYDTNSLLERIEGSVCVLRRASNETSDYDSNPLLERVEGSVCALRRGAATSLEVLTAMGQKVQYLLTINLKEGRNLVVRDRRGTSDPFVKFKIDGKTFYKSKVVNKNLNPAWNESFSYPVRDLEHKLYVKVYDRDLRSHDYMGGSCTSLNKLELEKTTELVLKLEDPNSKEADMGVIIIDACLSVRDGPTKRNRWMIRRRGSFGKGQSPAQGQQPQQPQQRGVDVKKNQVWSGVYSIVLVEGQDMPDVGQGDVYVRFRLGEQKFKSKNLCIKANPQWRETFDFNQLDGLELLQVEVCSKRGRKCEEFWGLLDIDLSRLPVQQRQLYTRVLDPGKGRLVFLITLTPCSGVSVSDLSSPPLDDLQTSERVRDHHSLKNSLKNMKDVGFVQIKVIKATDLASADLGGKSDPFCALELGNSKLQTQTIHKTLNPEWNKVFTLPIKDIHDVLVLTVYDDDRDKPPDFLGKVAVPLLSIHNGQAVTKHLKKDNLGSQSKGTISLEMDVIYNPVRAGIRSFGPTEIKFMEDNPKFNKKLLARNIYRVRRISGAILYTLQYIKSCFQWESTQRSITAFLIFVLTVWQWELFMLPLFLLLLIAWNYFQNTPGAVSHSQDLENMSVAEDDEEDEKESEKKGLMEKIHMVQETVLIVQNTLDEVASVAERIKNTFNWSVPFLSFLACIVFFGVTAALYFIPLRYIVMIWGVNKFTKKLRDPYAIDNNEMLDFLKRVPSDVQKVQYSELRAPAANPQRKKR</sequence>
<feature type="domain" description="C2" evidence="12">
    <location>
        <begin position="648"/>
        <end position="767"/>
    </location>
</feature>
<dbReference type="OrthoDB" id="5973539at2759"/>
<evidence type="ECO:0000256" key="2">
    <source>
        <dbReference type="ARBA" id="ARBA00004141"/>
    </source>
</evidence>
<dbReference type="PRINTS" id="PR00360">
    <property type="entry name" value="C2DOMAIN"/>
</dbReference>
<dbReference type="CTD" id="562393"/>
<dbReference type="PROSITE" id="PS50004">
    <property type="entry name" value="C2"/>
    <property type="match status" value="3"/>
</dbReference>
<dbReference type="Gene3D" id="2.60.40.150">
    <property type="entry name" value="C2 domain"/>
    <property type="match status" value="3"/>
</dbReference>
<dbReference type="GO" id="GO:0046928">
    <property type="term" value="P:regulation of neurotransmitter secretion"/>
    <property type="evidence" value="ECO:0007669"/>
    <property type="project" value="TreeGrafter"/>
</dbReference>
<evidence type="ECO:0000256" key="8">
    <source>
        <dbReference type="ARBA" id="ARBA00022989"/>
    </source>
</evidence>
<evidence type="ECO:0000313" key="14">
    <source>
        <dbReference type="RefSeq" id="XP_031420275.1"/>
    </source>
</evidence>
<dbReference type="RefSeq" id="XP_031420276.1">
    <property type="nucleotide sequence ID" value="XM_031564416.2"/>
</dbReference>
<dbReference type="InterPro" id="IPR000008">
    <property type="entry name" value="C2_dom"/>
</dbReference>
<dbReference type="FunFam" id="2.60.40.150:FF:000076">
    <property type="entry name" value="multiple C2 and transmembrane domain-containing protein 2 isoform X1"/>
    <property type="match status" value="1"/>
</dbReference>
<keyword evidence="7" id="KW-0106">Calcium</keyword>
<feature type="domain" description="C2" evidence="12">
    <location>
        <begin position="498"/>
        <end position="614"/>
    </location>
</feature>
<dbReference type="AlphaFoldDB" id="A0A6P8F8F0"/>
<feature type="domain" description="C2" evidence="12">
    <location>
        <begin position="330"/>
        <end position="446"/>
    </location>
</feature>
<dbReference type="GeneID" id="105905561"/>
<feature type="compositionally biased region" description="Low complexity" evidence="10">
    <location>
        <begin position="189"/>
        <end position="201"/>
    </location>
</feature>
<comment type="subcellular location">
    <subcellularLocation>
        <location evidence="2">Membrane</location>
        <topology evidence="2">Multi-pass membrane protein</topology>
    </subcellularLocation>
</comment>
<dbReference type="SMART" id="SM00239">
    <property type="entry name" value="C2"/>
    <property type="match status" value="3"/>
</dbReference>
<dbReference type="Pfam" id="PF00168">
    <property type="entry name" value="C2"/>
    <property type="match status" value="3"/>
</dbReference>
<dbReference type="PANTHER" id="PTHR45911:SF9">
    <property type="entry name" value="MULTIPLE C2 AND TRANSMEMBRANE DOMAIN-CONTAINING PROTEIN 2"/>
    <property type="match status" value="1"/>
</dbReference>
<comment type="similarity">
    <text evidence="3">Belongs to the MCTP family.</text>
</comment>
<feature type="transmembrane region" description="Helical" evidence="11">
    <location>
        <begin position="853"/>
        <end position="882"/>
    </location>
</feature>
<feature type="compositionally biased region" description="Polar residues" evidence="10">
    <location>
        <begin position="224"/>
        <end position="244"/>
    </location>
</feature>
<dbReference type="KEGG" id="char:105905561"/>
<evidence type="ECO:0000256" key="6">
    <source>
        <dbReference type="ARBA" id="ARBA00022737"/>
    </source>
</evidence>
<evidence type="ECO:0000256" key="1">
    <source>
        <dbReference type="ARBA" id="ARBA00001913"/>
    </source>
</evidence>
<evidence type="ECO:0000259" key="12">
    <source>
        <dbReference type="PROSITE" id="PS50004"/>
    </source>
</evidence>
<keyword evidence="4 11" id="KW-0812">Transmembrane</keyword>
<proteinExistence type="inferred from homology"/>
<evidence type="ECO:0000256" key="9">
    <source>
        <dbReference type="ARBA" id="ARBA00023136"/>
    </source>
</evidence>
<keyword evidence="8 11" id="KW-1133">Transmembrane helix</keyword>
<dbReference type="GO" id="GO:0030672">
    <property type="term" value="C:synaptic vesicle membrane"/>
    <property type="evidence" value="ECO:0007669"/>
    <property type="project" value="TreeGrafter"/>
</dbReference>
<dbReference type="InterPro" id="IPR035892">
    <property type="entry name" value="C2_domain_sf"/>
</dbReference>
<evidence type="ECO:0000256" key="3">
    <source>
        <dbReference type="ARBA" id="ARBA00007923"/>
    </source>
</evidence>
<dbReference type="GO" id="GO:0005509">
    <property type="term" value="F:calcium ion binding"/>
    <property type="evidence" value="ECO:0007669"/>
    <property type="project" value="UniProtKB-ARBA"/>
</dbReference>
<reference evidence="14 15" key="1">
    <citation type="submission" date="2025-04" db="UniProtKB">
        <authorList>
            <consortium name="RefSeq"/>
        </authorList>
    </citation>
    <scope>IDENTIFICATION</scope>
</reference>
<keyword evidence="9 11" id="KW-0472">Membrane</keyword>
<dbReference type="CDD" id="cd08377">
    <property type="entry name" value="C2C_MCTP_PRT"/>
    <property type="match status" value="1"/>
</dbReference>
<evidence type="ECO:0000256" key="4">
    <source>
        <dbReference type="ARBA" id="ARBA00022692"/>
    </source>
</evidence>
<evidence type="ECO:0000256" key="5">
    <source>
        <dbReference type="ARBA" id="ARBA00022723"/>
    </source>
</evidence>
<organism evidence="13 15">
    <name type="scientific">Clupea harengus</name>
    <name type="common">Atlantic herring</name>
    <dbReference type="NCBI Taxonomy" id="7950"/>
    <lineage>
        <taxon>Eukaryota</taxon>
        <taxon>Metazoa</taxon>
        <taxon>Chordata</taxon>
        <taxon>Craniata</taxon>
        <taxon>Vertebrata</taxon>
        <taxon>Euteleostomi</taxon>
        <taxon>Actinopterygii</taxon>
        <taxon>Neopterygii</taxon>
        <taxon>Teleostei</taxon>
        <taxon>Clupei</taxon>
        <taxon>Clupeiformes</taxon>
        <taxon>Clupeoidei</taxon>
        <taxon>Clupeidae</taxon>
        <taxon>Clupea</taxon>
    </lineage>
</organism>
<keyword evidence="5" id="KW-0479">Metal-binding</keyword>
<evidence type="ECO:0000313" key="13">
    <source>
        <dbReference type="Proteomes" id="UP000515152"/>
    </source>
</evidence>
<gene>
    <name evidence="14 15" type="primary">mctp2a</name>
</gene>
<dbReference type="CDD" id="cd08376">
    <property type="entry name" value="C2B_MCTP_PRT"/>
    <property type="match status" value="1"/>
</dbReference>
<evidence type="ECO:0000313" key="15">
    <source>
        <dbReference type="RefSeq" id="XP_031420276.1"/>
    </source>
</evidence>
<dbReference type="SUPFAM" id="SSF49562">
    <property type="entry name" value="C2 domain (Calcium/lipid-binding domain, CaLB)"/>
    <property type="match status" value="3"/>
</dbReference>
<feature type="compositionally biased region" description="Low complexity" evidence="10">
    <location>
        <begin position="489"/>
        <end position="504"/>
    </location>
</feature>
<evidence type="ECO:0000256" key="7">
    <source>
        <dbReference type="ARBA" id="ARBA00022837"/>
    </source>
</evidence>
<dbReference type="RefSeq" id="XP_031420275.1">
    <property type="nucleotide sequence ID" value="XM_031564415.2"/>
</dbReference>
<keyword evidence="13" id="KW-1185">Reference proteome</keyword>
<protein>
    <submittedName>
        <fullName evidence="14 15">Multiple C2 and transmembrane domain-containing protein 2 isoform X1</fullName>
    </submittedName>
</protein>
<dbReference type="PANTHER" id="PTHR45911">
    <property type="entry name" value="C2 DOMAIN-CONTAINING PROTEIN"/>
    <property type="match status" value="1"/>
</dbReference>
<dbReference type="GeneTree" id="ENSGT00940000156291"/>
<feature type="region of interest" description="Disordered" evidence="10">
    <location>
        <begin position="189"/>
        <end position="247"/>
    </location>
</feature>
<feature type="transmembrane region" description="Helical" evidence="11">
    <location>
        <begin position="954"/>
        <end position="973"/>
    </location>
</feature>
<dbReference type="FunFam" id="2.60.40.150:FF:000019">
    <property type="entry name" value="Multiple C2 and transmembrane domain-containing protein 2 isoform 1"/>
    <property type="match status" value="1"/>
</dbReference>
<accession>A0A6P8F8F0</accession>
<dbReference type="Proteomes" id="UP000515152">
    <property type="component" value="Chromosome 3"/>
</dbReference>
<evidence type="ECO:0000256" key="10">
    <source>
        <dbReference type="SAM" id="MobiDB-lite"/>
    </source>
</evidence>